<dbReference type="PANTHER" id="PTHR11803">
    <property type="entry name" value="2-IMINOBUTANOATE/2-IMINOPROPANOATE DEAMINASE RIDA"/>
    <property type="match status" value="1"/>
</dbReference>
<dbReference type="PATRIC" id="fig|953739.5.peg.1516"/>
<dbReference type="RefSeq" id="WP_015037492.1">
    <property type="nucleotide sequence ID" value="NC_018750.1"/>
</dbReference>
<dbReference type="EMBL" id="FR845719">
    <property type="protein sequence ID" value="CCA59597.1"/>
    <property type="molecule type" value="Genomic_DNA"/>
</dbReference>
<dbReference type="STRING" id="953739.SVEN_6311"/>
<dbReference type="KEGG" id="sve:SVEN_6311"/>
<dbReference type="Pfam" id="PF01042">
    <property type="entry name" value="Ribonuc_L-PSP"/>
    <property type="match status" value="1"/>
</dbReference>
<name>F2RER2_STRVP</name>
<evidence type="ECO:0008006" key="5">
    <source>
        <dbReference type="Google" id="ProtNLM"/>
    </source>
</evidence>
<reference evidence="3 4" key="1">
    <citation type="journal article" date="2011" name="BMC Genomics">
        <title>Genome-wide analysis of the role of GlnR in Streptomyces venezuelae provides new insights into global nitrogen regulation in actinomycetes.</title>
        <authorList>
            <person name="Pullan S.T."/>
            <person name="Bibb M.J."/>
            <person name="Merrick M."/>
        </authorList>
    </citation>
    <scope>NUCLEOTIDE SEQUENCE [LARGE SCALE GENOMIC DNA]</scope>
    <source>
        <strain evidence="4">ATCC 10712 / CBS 650.69 / DSM 40230 / JCM 4526 / NBRC 13096 / PD 04745</strain>
    </source>
</reference>
<dbReference type="Proteomes" id="UP000006854">
    <property type="component" value="Chromosome"/>
</dbReference>
<proteinExistence type="inferred from homology"/>
<dbReference type="CDD" id="cd00448">
    <property type="entry name" value="YjgF_YER057c_UK114_family"/>
    <property type="match status" value="1"/>
</dbReference>
<dbReference type="SUPFAM" id="SSF55298">
    <property type="entry name" value="YjgF-like"/>
    <property type="match status" value="1"/>
</dbReference>
<comment type="similarity">
    <text evidence="1">Belongs to the RutC family.</text>
</comment>
<gene>
    <name evidence="3" type="ordered locus">SVEN_6311</name>
</gene>
<keyword evidence="4" id="KW-1185">Reference proteome</keyword>
<accession>F2RER2</accession>
<dbReference type="eggNOG" id="COG0251">
    <property type="taxonomic scope" value="Bacteria"/>
</dbReference>
<dbReference type="GO" id="GO:0019239">
    <property type="term" value="F:deaminase activity"/>
    <property type="evidence" value="ECO:0007669"/>
    <property type="project" value="TreeGrafter"/>
</dbReference>
<dbReference type="AlphaFoldDB" id="F2RER2"/>
<dbReference type="Gene3D" id="3.30.1330.40">
    <property type="entry name" value="RutC-like"/>
    <property type="match status" value="1"/>
</dbReference>
<organism evidence="3 4">
    <name type="scientific">Streptomyces venezuelae (strain ATCC 10712 / CBS 650.69 / DSM 40230 / JCM 4526 / NBRC 13096 / PD 04745)</name>
    <dbReference type="NCBI Taxonomy" id="953739"/>
    <lineage>
        <taxon>Bacteria</taxon>
        <taxon>Bacillati</taxon>
        <taxon>Actinomycetota</taxon>
        <taxon>Actinomycetes</taxon>
        <taxon>Kitasatosporales</taxon>
        <taxon>Streptomycetaceae</taxon>
        <taxon>Streptomyces</taxon>
    </lineage>
</organism>
<evidence type="ECO:0000313" key="3">
    <source>
        <dbReference type="EMBL" id="CCA59597.1"/>
    </source>
</evidence>
<evidence type="ECO:0000256" key="2">
    <source>
        <dbReference type="SAM" id="MobiDB-lite"/>
    </source>
</evidence>
<dbReference type="InterPro" id="IPR035959">
    <property type="entry name" value="RutC-like_sf"/>
</dbReference>
<feature type="region of interest" description="Disordered" evidence="2">
    <location>
        <begin position="136"/>
        <end position="158"/>
    </location>
</feature>
<evidence type="ECO:0000256" key="1">
    <source>
        <dbReference type="ARBA" id="ARBA00010552"/>
    </source>
</evidence>
<protein>
    <recommendedName>
        <fullName evidence="5">Enamine deaminase RidA</fullName>
    </recommendedName>
</protein>
<dbReference type="InterPro" id="IPR006175">
    <property type="entry name" value="YjgF/YER057c/UK114"/>
</dbReference>
<dbReference type="GO" id="GO:0005829">
    <property type="term" value="C:cytosol"/>
    <property type="evidence" value="ECO:0007669"/>
    <property type="project" value="TreeGrafter"/>
</dbReference>
<dbReference type="HOGENOM" id="CLU_100715_4_2_11"/>
<dbReference type="GeneID" id="51866840"/>
<evidence type="ECO:0000313" key="4">
    <source>
        <dbReference type="Proteomes" id="UP000006854"/>
    </source>
</evidence>
<dbReference type="PANTHER" id="PTHR11803:SF58">
    <property type="entry name" value="PROTEIN HMF1-RELATED"/>
    <property type="match status" value="1"/>
</dbReference>
<sequence>MTSHLTHVPAPEGVAATPQYSHVVWGTGRFVAISGQCALDASGAVVGEGDAAAQARQVFANLGRCLAAAGAGFGDVVKLTYFVTDLAHLPAIREARDAHFAGAPLPASSAVQVSALVRPELLLEVEAFALVSERGRETGTAGGSRPRLRSVGGGEPAQ</sequence>